<comment type="catalytic activity">
    <reaction evidence="9">
        <text>L-seryl-[protein] + ATP = O-phospho-L-seryl-[protein] + ADP + H(+)</text>
        <dbReference type="Rhea" id="RHEA:17989"/>
        <dbReference type="Rhea" id="RHEA-COMP:9863"/>
        <dbReference type="Rhea" id="RHEA-COMP:11604"/>
        <dbReference type="ChEBI" id="CHEBI:15378"/>
        <dbReference type="ChEBI" id="CHEBI:29999"/>
        <dbReference type="ChEBI" id="CHEBI:30616"/>
        <dbReference type="ChEBI" id="CHEBI:83421"/>
        <dbReference type="ChEBI" id="CHEBI:456216"/>
        <dbReference type="EC" id="2.7.11.1"/>
    </reaction>
</comment>
<keyword evidence="6 13" id="KW-0418">Kinase</keyword>
<gene>
    <name evidence="13" type="ORF">D6C83_02088</name>
</gene>
<feature type="compositionally biased region" description="Polar residues" evidence="11">
    <location>
        <begin position="91"/>
        <end position="105"/>
    </location>
</feature>
<evidence type="ECO:0000313" key="13">
    <source>
        <dbReference type="EMBL" id="TIA67127.1"/>
    </source>
</evidence>
<feature type="compositionally biased region" description="Polar residues" evidence="11">
    <location>
        <begin position="170"/>
        <end position="185"/>
    </location>
</feature>
<sequence length="1091" mass="118869">MNGDLSLSRSLGGLRIANPDDDDDQDTPITVAQPETHTSQTQLHTPPPTATSAHSSSATTASPSQLPRSTPSTPDDRPTISSQSSGSTITALNHSRGLSQLSSIYPNEHDSHSQYAASFHSNAPSHSDYAPSHLASADPYNSTRTYRAASGDSEQLYRQRADSYEAQLPQYPQNPRMSNMYTHQNASSTSAISQASSYRYRDDVSTQSGLARSASRAAAAAMGAHPPARSASRSYRGPDGQNVMPPRRSSKRVTSGYGPGPAGSVYSMEGGPLPSSEEWKERGAAVATRQEVDQNGRPVSKIVKKGVNDFHFGRTLGEGSYSTVLAATDRQIHREYAVKVLDKRHIIKEKKVKYVNIEKDALNRLTEHPGIVRLYYTFQDERSLYFVLDLANGGELLGHLKKMGTFDEECTRFYGAQILDSIAYMHSKGIIHRDLKPENVLLDEQMHTKITDFGTAKILDIRSRPQDGGGTGNDGPGAGDPMDGVEQERAVSFVGTAEYVSPELLTDKNACKASDLWAFGCILYQLLAGRPPFKAGNEYQTFQKIVALDYHFPDGFPAVARDLVERLLVLDPSKRLPIDHIKAHPFFDGIQWGKGLWKQKAPRLRSYMPGPSQSQPIRLNGGDPMASAPAPTIPGIPTVPSSHPASPPTTQPPQQVPRPQLRAITELAPPSQLDIDWSPVLTRNNERIIKLGNLNVISSPAPHSPTANGGEEASRKFSRFFGGATTKKRQRLVMITSSARVIIAAAGGNEKKAKLDLNLLANGTSWKTFQDAKGLTAFCIDTRDKHFSFEDPRATTSDPEGSKYSTKEWMEAINQAKDTALSQSIANSYSGESQYGDLASTMSSPTSASGGDGGGEQQSIHSVRNTLRKDPGDNESVKTVSALMVLESCLQLFQMIKSPYLTRAMTKLNFTSVLVDGIRGISGEFQQQREGQDIATLLSYIHTALSVLLRMSHTNEGAAAILEAGLFSAIRDSQLFATDPDIGLDVDNVEALENFYRLLISMLRILTSCVVSRGSRNQHVLAQGRAFLAENRQCMQGVFKAAMREGPQVRPSIKQALEELVGCFSALIHATDFVESDEVPLAQRSLGNMFT</sequence>
<dbReference type="GO" id="GO:0005524">
    <property type="term" value="F:ATP binding"/>
    <property type="evidence" value="ECO:0007669"/>
    <property type="project" value="UniProtKB-UniRule"/>
</dbReference>
<feature type="region of interest" description="Disordered" evidence="11">
    <location>
        <begin position="1"/>
        <end position="156"/>
    </location>
</feature>
<accession>A0A4T0E0J5</accession>
<dbReference type="Gene3D" id="3.30.200.20">
    <property type="entry name" value="Phosphorylase Kinase, domain 1"/>
    <property type="match status" value="1"/>
</dbReference>
<feature type="compositionally biased region" description="Polar residues" evidence="11">
    <location>
        <begin position="27"/>
        <end position="43"/>
    </location>
</feature>
<organism evidence="13 14">
    <name type="scientific">Aureobasidium pullulans</name>
    <name type="common">Black yeast</name>
    <name type="synonym">Pullularia pullulans</name>
    <dbReference type="NCBI Taxonomy" id="5580"/>
    <lineage>
        <taxon>Eukaryota</taxon>
        <taxon>Fungi</taxon>
        <taxon>Dikarya</taxon>
        <taxon>Ascomycota</taxon>
        <taxon>Pezizomycotina</taxon>
        <taxon>Dothideomycetes</taxon>
        <taxon>Dothideomycetidae</taxon>
        <taxon>Dothideales</taxon>
        <taxon>Saccotheciaceae</taxon>
        <taxon>Aureobasidium</taxon>
    </lineage>
</organism>
<comment type="similarity">
    <text evidence="1">Belongs to the protein kinase superfamily. AGC Ser/Thr protein kinase family. PDPK1 subfamily.</text>
</comment>
<dbReference type="AlphaFoldDB" id="A0A4T0E0J5"/>
<comment type="catalytic activity">
    <reaction evidence="8">
        <text>L-threonyl-[protein] + ATP = O-phospho-L-threonyl-[protein] + ADP + H(+)</text>
        <dbReference type="Rhea" id="RHEA:46608"/>
        <dbReference type="Rhea" id="RHEA-COMP:11060"/>
        <dbReference type="Rhea" id="RHEA-COMP:11605"/>
        <dbReference type="ChEBI" id="CHEBI:15378"/>
        <dbReference type="ChEBI" id="CHEBI:30013"/>
        <dbReference type="ChEBI" id="CHEBI:30616"/>
        <dbReference type="ChEBI" id="CHEBI:61977"/>
        <dbReference type="ChEBI" id="CHEBI:456216"/>
        <dbReference type="EC" id="2.7.11.1"/>
    </reaction>
</comment>
<dbReference type="Pfam" id="PF00069">
    <property type="entry name" value="Pkinase"/>
    <property type="match status" value="1"/>
</dbReference>
<evidence type="ECO:0000256" key="10">
    <source>
        <dbReference type="PROSITE-ProRule" id="PRU10141"/>
    </source>
</evidence>
<dbReference type="InterPro" id="IPR008271">
    <property type="entry name" value="Ser/Thr_kinase_AS"/>
</dbReference>
<dbReference type="SUPFAM" id="SSF56112">
    <property type="entry name" value="Protein kinase-like (PK-like)"/>
    <property type="match status" value="1"/>
</dbReference>
<feature type="region of interest" description="Disordered" evidence="11">
    <location>
        <begin position="608"/>
        <end position="656"/>
    </location>
</feature>
<feature type="compositionally biased region" description="Low complexity" evidence="11">
    <location>
        <begin position="50"/>
        <end position="64"/>
    </location>
</feature>
<evidence type="ECO:0000313" key="14">
    <source>
        <dbReference type="Proteomes" id="UP000304947"/>
    </source>
</evidence>
<feature type="compositionally biased region" description="Polar residues" evidence="11">
    <location>
        <begin position="113"/>
        <end position="125"/>
    </location>
</feature>
<name>A0A4T0E0J5_AURPU</name>
<dbReference type="SMART" id="SM00220">
    <property type="entry name" value="S_TKc"/>
    <property type="match status" value="1"/>
</dbReference>
<keyword evidence="5 10" id="KW-0547">Nucleotide-binding</keyword>
<feature type="binding site" evidence="10">
    <location>
        <position position="339"/>
    </location>
    <ligand>
        <name>ATP</name>
        <dbReference type="ChEBI" id="CHEBI:30616"/>
    </ligand>
</feature>
<protein>
    <recommendedName>
        <fullName evidence="2">non-specific serine/threonine protein kinase</fullName>
        <ecNumber evidence="2">2.7.11.1</ecNumber>
    </recommendedName>
</protein>
<dbReference type="PROSITE" id="PS00107">
    <property type="entry name" value="PROTEIN_KINASE_ATP"/>
    <property type="match status" value="1"/>
</dbReference>
<evidence type="ECO:0000256" key="3">
    <source>
        <dbReference type="ARBA" id="ARBA00022527"/>
    </source>
</evidence>
<dbReference type="PANTHER" id="PTHR24356:SF163">
    <property type="entry name" value="3-PHOSPHOINOSITIDE-DEPENDENT PROTEIN KINASE 1-RELATED"/>
    <property type="match status" value="1"/>
</dbReference>
<dbReference type="FunFam" id="3.30.200.20:FF:000128">
    <property type="entry name" value="Serine/threonine-protein kinase ksg1"/>
    <property type="match status" value="1"/>
</dbReference>
<dbReference type="EC" id="2.7.11.1" evidence="2"/>
<dbReference type="FunFam" id="1.10.510.10:FF:000163">
    <property type="entry name" value="3-phosphoinositide-dependent protein kinase 1"/>
    <property type="match status" value="1"/>
</dbReference>
<dbReference type="CDD" id="cd05581">
    <property type="entry name" value="STKc_PDK1"/>
    <property type="match status" value="1"/>
</dbReference>
<dbReference type="InterPro" id="IPR000719">
    <property type="entry name" value="Prot_kinase_dom"/>
</dbReference>
<evidence type="ECO:0000256" key="8">
    <source>
        <dbReference type="ARBA" id="ARBA00047899"/>
    </source>
</evidence>
<feature type="region of interest" description="Disordered" evidence="11">
    <location>
        <begin position="217"/>
        <end position="283"/>
    </location>
</feature>
<feature type="compositionally biased region" description="Low complexity" evidence="11">
    <location>
        <begin position="1"/>
        <end position="15"/>
    </location>
</feature>
<dbReference type="Pfam" id="PF11894">
    <property type="entry name" value="Nup192"/>
    <property type="match status" value="1"/>
</dbReference>
<evidence type="ECO:0000256" key="9">
    <source>
        <dbReference type="ARBA" id="ARBA00048679"/>
    </source>
</evidence>
<feature type="compositionally biased region" description="Low complexity" evidence="11">
    <location>
        <begin position="79"/>
        <end position="90"/>
    </location>
</feature>
<evidence type="ECO:0000256" key="5">
    <source>
        <dbReference type="ARBA" id="ARBA00022741"/>
    </source>
</evidence>
<feature type="compositionally biased region" description="Polar residues" evidence="11">
    <location>
        <begin position="840"/>
        <end position="849"/>
    </location>
</feature>
<dbReference type="InterPro" id="IPR017441">
    <property type="entry name" value="Protein_kinase_ATP_BS"/>
</dbReference>
<dbReference type="PROSITE" id="PS00108">
    <property type="entry name" value="PROTEIN_KINASE_ST"/>
    <property type="match status" value="1"/>
</dbReference>
<proteinExistence type="inferred from homology"/>
<comment type="caution">
    <text evidence="13">The sequence shown here is derived from an EMBL/GenBank/DDBJ whole genome shotgun (WGS) entry which is preliminary data.</text>
</comment>
<dbReference type="InterPro" id="IPR021827">
    <property type="entry name" value="Nup186/Nup192/Nup205"/>
</dbReference>
<keyword evidence="7 10" id="KW-0067">ATP-binding</keyword>
<evidence type="ECO:0000256" key="4">
    <source>
        <dbReference type="ARBA" id="ARBA00022679"/>
    </source>
</evidence>
<evidence type="ECO:0000256" key="11">
    <source>
        <dbReference type="SAM" id="MobiDB-lite"/>
    </source>
</evidence>
<keyword evidence="3" id="KW-0723">Serine/threonine-protein kinase</keyword>
<evidence type="ECO:0000256" key="6">
    <source>
        <dbReference type="ARBA" id="ARBA00022777"/>
    </source>
</evidence>
<dbReference type="EMBL" id="QZBU01000424">
    <property type="protein sequence ID" value="TIA67127.1"/>
    <property type="molecule type" value="Genomic_DNA"/>
</dbReference>
<dbReference type="GO" id="GO:0035556">
    <property type="term" value="P:intracellular signal transduction"/>
    <property type="evidence" value="ECO:0007669"/>
    <property type="project" value="TreeGrafter"/>
</dbReference>
<feature type="region of interest" description="Disordered" evidence="11">
    <location>
        <begin position="462"/>
        <end position="482"/>
    </location>
</feature>
<evidence type="ECO:0000256" key="2">
    <source>
        <dbReference type="ARBA" id="ARBA00012513"/>
    </source>
</evidence>
<feature type="region of interest" description="Disordered" evidence="11">
    <location>
        <begin position="836"/>
        <end position="874"/>
    </location>
</feature>
<evidence type="ECO:0000259" key="12">
    <source>
        <dbReference type="PROSITE" id="PS50011"/>
    </source>
</evidence>
<feature type="domain" description="Protein kinase" evidence="12">
    <location>
        <begin position="310"/>
        <end position="587"/>
    </location>
</feature>
<evidence type="ECO:0000256" key="1">
    <source>
        <dbReference type="ARBA" id="ARBA00010006"/>
    </source>
</evidence>
<dbReference type="PANTHER" id="PTHR24356">
    <property type="entry name" value="SERINE/THREONINE-PROTEIN KINASE"/>
    <property type="match status" value="1"/>
</dbReference>
<feature type="compositionally biased region" description="Gly residues" evidence="11">
    <location>
        <begin position="467"/>
        <end position="478"/>
    </location>
</feature>
<dbReference type="InterPro" id="IPR050236">
    <property type="entry name" value="Ser_Thr_kinase_AGC"/>
</dbReference>
<dbReference type="Gene3D" id="1.10.510.10">
    <property type="entry name" value="Transferase(Phosphotransferase) domain 1"/>
    <property type="match status" value="1"/>
</dbReference>
<evidence type="ECO:0000256" key="7">
    <source>
        <dbReference type="ARBA" id="ARBA00022840"/>
    </source>
</evidence>
<feature type="region of interest" description="Disordered" evidence="11">
    <location>
        <begin position="170"/>
        <end position="195"/>
    </location>
</feature>
<keyword evidence="4" id="KW-0808">Transferase</keyword>
<dbReference type="InterPro" id="IPR011009">
    <property type="entry name" value="Kinase-like_dom_sf"/>
</dbReference>
<dbReference type="Proteomes" id="UP000304947">
    <property type="component" value="Unassembled WGS sequence"/>
</dbReference>
<dbReference type="PROSITE" id="PS50011">
    <property type="entry name" value="PROTEIN_KINASE_DOM"/>
    <property type="match status" value="1"/>
</dbReference>
<feature type="compositionally biased region" description="Low complexity" evidence="11">
    <location>
        <begin position="186"/>
        <end position="195"/>
    </location>
</feature>
<dbReference type="InterPro" id="IPR039046">
    <property type="entry name" value="PDPK1"/>
</dbReference>
<reference evidence="13 14" key="1">
    <citation type="submission" date="2018-10" db="EMBL/GenBank/DDBJ databases">
        <title>Fifty Aureobasidium pullulans genomes reveal a recombining polyextremotolerant generalist.</title>
        <authorList>
            <person name="Gostincar C."/>
            <person name="Turk M."/>
            <person name="Zajc J."/>
            <person name="Gunde-Cimerman N."/>
        </authorList>
    </citation>
    <scope>NUCLEOTIDE SEQUENCE [LARGE SCALE GENOMIC DNA]</scope>
    <source>
        <strain evidence="13 14">EXF-3380</strain>
    </source>
</reference>
<dbReference type="GO" id="GO:0004674">
    <property type="term" value="F:protein serine/threonine kinase activity"/>
    <property type="evidence" value="ECO:0007669"/>
    <property type="project" value="UniProtKB-KW"/>
</dbReference>
<feature type="compositionally biased region" description="Pro residues" evidence="11">
    <location>
        <begin position="645"/>
        <end position="656"/>
    </location>
</feature>
<dbReference type="GO" id="GO:0005643">
    <property type="term" value="C:nuclear pore"/>
    <property type="evidence" value="ECO:0007669"/>
    <property type="project" value="InterPro"/>
</dbReference>
<feature type="compositionally biased region" description="Low complexity" evidence="11">
    <location>
        <begin position="217"/>
        <end position="231"/>
    </location>
</feature>